<evidence type="ECO:0000313" key="4">
    <source>
        <dbReference type="RefSeq" id="XP_048139679.1"/>
    </source>
</evidence>
<feature type="compositionally biased region" description="Basic and acidic residues" evidence="1">
    <location>
        <begin position="84"/>
        <end position="101"/>
    </location>
</feature>
<feature type="region of interest" description="Disordered" evidence="1">
    <location>
        <begin position="84"/>
        <end position="115"/>
    </location>
</feature>
<proteinExistence type="predicted"/>
<dbReference type="RefSeq" id="XP_048139679.1">
    <property type="nucleotide sequence ID" value="XM_048283722.1"/>
</dbReference>
<accession>A0ABM3HSV5</accession>
<evidence type="ECO:0000256" key="1">
    <source>
        <dbReference type="SAM" id="MobiDB-lite"/>
    </source>
</evidence>
<name>A0ABM3HSV5_9MYRT</name>
<keyword evidence="2" id="KW-0732">Signal</keyword>
<organism evidence="3 4">
    <name type="scientific">Rhodamnia argentea</name>
    <dbReference type="NCBI Taxonomy" id="178133"/>
    <lineage>
        <taxon>Eukaryota</taxon>
        <taxon>Viridiplantae</taxon>
        <taxon>Streptophyta</taxon>
        <taxon>Embryophyta</taxon>
        <taxon>Tracheophyta</taxon>
        <taxon>Spermatophyta</taxon>
        <taxon>Magnoliopsida</taxon>
        <taxon>eudicotyledons</taxon>
        <taxon>Gunneridae</taxon>
        <taxon>Pentapetalae</taxon>
        <taxon>rosids</taxon>
        <taxon>malvids</taxon>
        <taxon>Myrtales</taxon>
        <taxon>Myrtaceae</taxon>
        <taxon>Myrtoideae</taxon>
        <taxon>Myrteae</taxon>
        <taxon>Australasian group</taxon>
        <taxon>Rhodamnia</taxon>
    </lineage>
</organism>
<dbReference type="Proteomes" id="UP000827889">
    <property type="component" value="Chromosome 8"/>
</dbReference>
<keyword evidence="3" id="KW-1185">Reference proteome</keyword>
<evidence type="ECO:0000313" key="3">
    <source>
        <dbReference type="Proteomes" id="UP000827889"/>
    </source>
</evidence>
<reference evidence="4" key="1">
    <citation type="submission" date="2025-08" db="UniProtKB">
        <authorList>
            <consortium name="RefSeq"/>
        </authorList>
    </citation>
    <scope>IDENTIFICATION</scope>
    <source>
        <tissue evidence="4">Leaf</tissue>
    </source>
</reference>
<protein>
    <submittedName>
        <fullName evidence="4">Probable glycosyltransferase At5g03795</fullName>
    </submittedName>
</protein>
<gene>
    <name evidence="4" type="primary">LOC125316189</name>
</gene>
<feature type="chain" id="PRO_5047277566" evidence="2">
    <location>
        <begin position="23"/>
        <end position="252"/>
    </location>
</feature>
<feature type="signal peptide" evidence="2">
    <location>
        <begin position="1"/>
        <end position="22"/>
    </location>
</feature>
<dbReference type="GeneID" id="125316189"/>
<evidence type="ECO:0000256" key="2">
    <source>
        <dbReference type="SAM" id="SignalP"/>
    </source>
</evidence>
<sequence>MLVADPSFLLLLSLLTPLSVHFTPPPPPPPPRYLSPPIFAADYDDMLANFGIFVYDARRTYKIKSEAETLFLASLLGSPFFTEKPSEARRAPGVREARRDQGPLPGPPVSRRSGLPDRVRAVGSETFERRLAMSEFCLFDYGGDVSGIRDAMRLGCVVGVITDRPIQDLPLIDVLRWQEMAVAGGGGGAEGVKRALREMTREHVERMRGSCVAASRHFAWNQSPQLLDAFHMVVYQLWLRRHSIRDARREWS</sequence>